<dbReference type="AlphaFoldDB" id="A0A3R9IDX0"/>
<dbReference type="Pfam" id="PF09643">
    <property type="entry name" value="YopX"/>
    <property type="match status" value="1"/>
</dbReference>
<dbReference type="Proteomes" id="UP000278653">
    <property type="component" value="Unassembled WGS sequence"/>
</dbReference>
<gene>
    <name evidence="2" type="ORF">D8865_09090</name>
</gene>
<evidence type="ECO:0000259" key="1">
    <source>
        <dbReference type="Pfam" id="PF09643"/>
    </source>
</evidence>
<accession>A0A3R9IDX0</accession>
<dbReference type="SUPFAM" id="SSF159006">
    <property type="entry name" value="YopX-like"/>
    <property type="match status" value="1"/>
</dbReference>
<protein>
    <submittedName>
        <fullName evidence="2">YopX protein</fullName>
    </submittedName>
</protein>
<dbReference type="InterPro" id="IPR023385">
    <property type="entry name" value="YopX-like_C"/>
</dbReference>
<feature type="domain" description="YopX protein" evidence="1">
    <location>
        <begin position="4"/>
        <end position="127"/>
    </location>
</feature>
<sequence length="131" mass="15593">MILKFRAWDTHEQKMFSNNELIIWGGNVYLDESKGLPCRNLKCRSIPDEYRMQSTGLCDKEGTEVFEGDILHHQMQTEYTFIVKYDKDKGRWYGDGLSRTYQIDITKEFLQYYKVIGNIYENQELLENKGE</sequence>
<dbReference type="Gene3D" id="2.30.30.290">
    <property type="entry name" value="YopX-like domains"/>
    <property type="match status" value="1"/>
</dbReference>
<comment type="caution">
    <text evidence="2">The sequence shown here is derived from an EMBL/GenBank/DDBJ whole genome shotgun (WGS) entry which is preliminary data.</text>
</comment>
<organism evidence="2 3">
    <name type="scientific">Streptococcus mitis</name>
    <dbReference type="NCBI Taxonomy" id="28037"/>
    <lineage>
        <taxon>Bacteria</taxon>
        <taxon>Bacillati</taxon>
        <taxon>Bacillota</taxon>
        <taxon>Bacilli</taxon>
        <taxon>Lactobacillales</taxon>
        <taxon>Streptococcaceae</taxon>
        <taxon>Streptococcus</taxon>
        <taxon>Streptococcus mitis group</taxon>
    </lineage>
</organism>
<evidence type="ECO:0000313" key="3">
    <source>
        <dbReference type="Proteomes" id="UP000278653"/>
    </source>
</evidence>
<dbReference type="RefSeq" id="WP_125448064.1">
    <property type="nucleotide sequence ID" value="NZ_RJNH01000013.1"/>
</dbReference>
<reference evidence="2 3" key="1">
    <citation type="submission" date="2018-11" db="EMBL/GenBank/DDBJ databases">
        <title>Species Designations Belie Phenotypic and Genotypic Heterogeneity in Oral Streptococci.</title>
        <authorList>
            <person name="Velsko I."/>
        </authorList>
    </citation>
    <scope>NUCLEOTIDE SEQUENCE [LARGE SCALE GENOMIC DNA]</scope>
    <source>
        <strain evidence="2 3">BCC15</strain>
    </source>
</reference>
<dbReference type="NCBIfam" id="TIGR01671">
    <property type="entry name" value="phage_TIGR01671"/>
    <property type="match status" value="1"/>
</dbReference>
<proteinExistence type="predicted"/>
<dbReference type="EMBL" id="RJNH01000013">
    <property type="protein sequence ID" value="RSI59617.1"/>
    <property type="molecule type" value="Genomic_DNA"/>
</dbReference>
<evidence type="ECO:0000313" key="2">
    <source>
        <dbReference type="EMBL" id="RSI59617.1"/>
    </source>
</evidence>
<name>A0A3R9IDX0_STRMT</name>
<dbReference type="InterPro" id="IPR019096">
    <property type="entry name" value="YopX_protein"/>
</dbReference>
<dbReference type="InterPro" id="IPR010024">
    <property type="entry name" value="CHP16711"/>
</dbReference>